<accession>A0ABY7NHC1</accession>
<proteinExistence type="predicted"/>
<organism evidence="3 4">
    <name type="scientific">Cryobacterium breve</name>
    <dbReference type="NCBI Taxonomy" id="1259258"/>
    <lineage>
        <taxon>Bacteria</taxon>
        <taxon>Bacillati</taxon>
        <taxon>Actinomycetota</taxon>
        <taxon>Actinomycetes</taxon>
        <taxon>Micrococcales</taxon>
        <taxon>Microbacteriaceae</taxon>
        <taxon>Cryobacterium</taxon>
    </lineage>
</organism>
<keyword evidence="3" id="KW-0808">Transferase</keyword>
<gene>
    <name evidence="3" type="ORF">KIV56_06800</name>
</gene>
<evidence type="ECO:0000313" key="3">
    <source>
        <dbReference type="EMBL" id="WBM80975.1"/>
    </source>
</evidence>
<keyword evidence="3" id="KW-0012">Acyltransferase</keyword>
<dbReference type="Proteomes" id="UP001212421">
    <property type="component" value="Chromosome"/>
</dbReference>
<keyword evidence="4" id="KW-1185">Reference proteome</keyword>
<feature type="compositionally biased region" description="Basic and acidic residues" evidence="1">
    <location>
        <begin position="250"/>
        <end position="259"/>
    </location>
</feature>
<evidence type="ECO:0000313" key="4">
    <source>
        <dbReference type="Proteomes" id="UP001212421"/>
    </source>
</evidence>
<dbReference type="PROSITE" id="PS51186">
    <property type="entry name" value="GNAT"/>
    <property type="match status" value="1"/>
</dbReference>
<dbReference type="Pfam" id="PF00583">
    <property type="entry name" value="Acetyltransf_1"/>
    <property type="match status" value="1"/>
</dbReference>
<feature type="compositionally biased region" description="Low complexity" evidence="1">
    <location>
        <begin position="209"/>
        <end position="224"/>
    </location>
</feature>
<feature type="region of interest" description="Disordered" evidence="1">
    <location>
        <begin position="170"/>
        <end position="259"/>
    </location>
</feature>
<feature type="compositionally biased region" description="Basic residues" evidence="1">
    <location>
        <begin position="189"/>
        <end position="207"/>
    </location>
</feature>
<dbReference type="CDD" id="cd04301">
    <property type="entry name" value="NAT_SF"/>
    <property type="match status" value="1"/>
</dbReference>
<reference evidence="3 4" key="1">
    <citation type="submission" date="2021-05" db="EMBL/GenBank/DDBJ databases">
        <authorList>
            <person name="Kumar R."/>
            <person name="Kumar A."/>
            <person name="Mukhia S."/>
        </authorList>
    </citation>
    <scope>NUCLEOTIDE SEQUENCE [LARGE SCALE GENOMIC DNA]</scope>
    <source>
        <strain evidence="3 4">ERMR7:08</strain>
    </source>
</reference>
<dbReference type="InterPro" id="IPR000182">
    <property type="entry name" value="GNAT_dom"/>
</dbReference>
<name>A0ABY7NHC1_9MICO</name>
<feature type="domain" description="N-acetyltransferase" evidence="2">
    <location>
        <begin position="1"/>
        <end position="131"/>
    </location>
</feature>
<evidence type="ECO:0000256" key="1">
    <source>
        <dbReference type="SAM" id="MobiDB-lite"/>
    </source>
</evidence>
<dbReference type="EC" id="2.3.1.-" evidence="3"/>
<dbReference type="PANTHER" id="PTHR41700">
    <property type="entry name" value="GCN5-RELATED N-ACETYLTRANSFERASE"/>
    <property type="match status" value="1"/>
</dbReference>
<dbReference type="InterPro" id="IPR016181">
    <property type="entry name" value="Acyl_CoA_acyltransferase"/>
</dbReference>
<dbReference type="InterPro" id="IPR038764">
    <property type="entry name" value="GNAT_N_AcTrfase_prd"/>
</dbReference>
<dbReference type="PANTHER" id="PTHR41700:SF1">
    <property type="entry name" value="N-ACETYLTRANSFERASE DOMAIN-CONTAINING PROTEIN"/>
    <property type="match status" value="1"/>
</dbReference>
<protein>
    <submittedName>
        <fullName evidence="3">GNAT family N-acetyltransferase</fullName>
        <ecNumber evidence="3">2.3.1.-</ecNumber>
    </submittedName>
</protein>
<sequence length="259" mass="28007">MFGYTAADHSLNPKLLSAIVGNGGAAVAARDGAGELVGFAYGFVGFESGAPYLYSQAAFIDPAWQGKGVGRLLKQEQAFIARSEGLTSMRWAFDPTLARNAHFNLDVLGARGVRFAANYYDEPFSDRLIVDWSLASAAIGSATRPRAAASIPRASPSWIPPHWERRCPGTGVGRWATATSSTCRSRPTLPRRHSLPRSSRRCARPWRKPSPTSSSAATSPNPASGWTARAPHTCSSRPGPRRLRRASTRQLDDRGERGE</sequence>
<dbReference type="Gene3D" id="3.40.630.30">
    <property type="match status" value="1"/>
</dbReference>
<dbReference type="GO" id="GO:0016746">
    <property type="term" value="F:acyltransferase activity"/>
    <property type="evidence" value="ECO:0007669"/>
    <property type="project" value="UniProtKB-KW"/>
</dbReference>
<dbReference type="SUPFAM" id="SSF55729">
    <property type="entry name" value="Acyl-CoA N-acyltransferases (Nat)"/>
    <property type="match status" value="1"/>
</dbReference>
<evidence type="ECO:0000259" key="2">
    <source>
        <dbReference type="PROSITE" id="PS51186"/>
    </source>
</evidence>
<dbReference type="EMBL" id="CP075584">
    <property type="protein sequence ID" value="WBM80975.1"/>
    <property type="molecule type" value="Genomic_DNA"/>
</dbReference>